<reference evidence="2" key="1">
    <citation type="journal article" date="2019" name="Int. J. Syst. Evol. Microbiol.">
        <title>The Global Catalogue of Microorganisms (GCM) 10K type strain sequencing project: providing services to taxonomists for standard genome sequencing and annotation.</title>
        <authorList>
            <consortium name="The Broad Institute Genomics Platform"/>
            <consortium name="The Broad Institute Genome Sequencing Center for Infectious Disease"/>
            <person name="Wu L."/>
            <person name="Ma J."/>
        </authorList>
    </citation>
    <scope>NUCLEOTIDE SEQUENCE [LARGE SCALE GENOMIC DNA]</scope>
    <source>
        <strain evidence="2">CGMCC 1.7064</strain>
    </source>
</reference>
<dbReference type="Proteomes" id="UP000642509">
    <property type="component" value="Unassembled WGS sequence"/>
</dbReference>
<dbReference type="SUPFAM" id="SSF56645">
    <property type="entry name" value="Acyl-CoA dehydrogenase NM domain-like"/>
    <property type="match status" value="1"/>
</dbReference>
<evidence type="ECO:0000313" key="1">
    <source>
        <dbReference type="EMBL" id="GGO45281.1"/>
    </source>
</evidence>
<proteinExistence type="predicted"/>
<accession>A0ABQ2M087</accession>
<comment type="caution">
    <text evidence="1">The sequence shown here is derived from an EMBL/GenBank/DDBJ whole genome shotgun (WGS) entry which is preliminary data.</text>
</comment>
<evidence type="ECO:0000313" key="2">
    <source>
        <dbReference type="Proteomes" id="UP000642509"/>
    </source>
</evidence>
<dbReference type="InterPro" id="IPR036250">
    <property type="entry name" value="AcylCo_DH-like_C"/>
</dbReference>
<dbReference type="EMBL" id="BMLQ01000004">
    <property type="protein sequence ID" value="GGO45281.1"/>
    <property type="molecule type" value="Genomic_DNA"/>
</dbReference>
<dbReference type="InterPro" id="IPR009100">
    <property type="entry name" value="AcylCoA_DH/oxidase_NM_dom_sf"/>
</dbReference>
<gene>
    <name evidence="1" type="ORF">GCM10010977_17670</name>
</gene>
<organism evidence="1 2">
    <name type="scientific">Citricoccus zhacaiensis</name>
    <dbReference type="NCBI Taxonomy" id="489142"/>
    <lineage>
        <taxon>Bacteria</taxon>
        <taxon>Bacillati</taxon>
        <taxon>Actinomycetota</taxon>
        <taxon>Actinomycetes</taxon>
        <taxon>Micrococcales</taxon>
        <taxon>Micrococcaceae</taxon>
        <taxon>Citricoccus</taxon>
    </lineage>
</organism>
<dbReference type="Gene3D" id="2.40.110.10">
    <property type="entry name" value="Butyryl-CoA Dehydrogenase, subunit A, domain 2"/>
    <property type="match status" value="1"/>
</dbReference>
<protein>
    <submittedName>
        <fullName evidence="1">Acyl-CoA dehydrogenase</fullName>
    </submittedName>
</protein>
<dbReference type="RefSeq" id="WP_188805787.1">
    <property type="nucleotide sequence ID" value="NZ_BAAAOU010000005.1"/>
</dbReference>
<sequence length="341" mass="35595">MMPSLGLKAPAPFDLPAGLRETTPTCQRAAIHHVAGQAEWAALDWPGLVEALMALGRTDIPLARLTEGHVDALRVMAEAGATPDPDALYGVWASRSGGTGLSGKPVRGGWHLTGRLLFASGAGVLDRALVTVWPEEDCHLLLDVAVSGWSFDTSAWRTRAMEHSRSHRIELDAVVSARQIGANNFYLTRSSFFPGGVGVAAVWTGGAARVLDLLAQSTEVPAAVSDPRRVRLGRARTDLASAVALVRQTAAALRASHVGGAPGSAGEGQAAEHQEPLRTLATLCRAGVGAAVRRILDDVRALAGPAGLAFDEDLNRAVDDVALYVAQQSQDGDAVYVGGSA</sequence>
<keyword evidence="2" id="KW-1185">Reference proteome</keyword>
<name>A0ABQ2M087_9MICC</name>
<dbReference type="SUPFAM" id="SSF47203">
    <property type="entry name" value="Acyl-CoA dehydrogenase C-terminal domain-like"/>
    <property type="match status" value="1"/>
</dbReference>
<dbReference type="InterPro" id="IPR046373">
    <property type="entry name" value="Acyl-CoA_Oxase/DH_mid-dom_sf"/>
</dbReference>